<evidence type="ECO:0000313" key="1">
    <source>
        <dbReference type="EMBL" id="UJS26328.1"/>
    </source>
</evidence>
<proteinExistence type="predicted"/>
<evidence type="ECO:0000313" key="2">
    <source>
        <dbReference type="Proteomes" id="UP001054801"/>
    </source>
</evidence>
<organism evidence="1 2">
    <name type="scientific">Thiothrix winogradskyi</name>
    <dbReference type="NCBI Taxonomy" id="96472"/>
    <lineage>
        <taxon>Bacteria</taxon>
        <taxon>Pseudomonadati</taxon>
        <taxon>Pseudomonadota</taxon>
        <taxon>Gammaproteobacteria</taxon>
        <taxon>Thiotrichales</taxon>
        <taxon>Thiotrichaceae</taxon>
        <taxon>Thiothrix</taxon>
    </lineage>
</organism>
<dbReference type="EMBL" id="CP091244">
    <property type="protein sequence ID" value="UJS26328.1"/>
    <property type="molecule type" value="Genomic_DNA"/>
</dbReference>
<dbReference type="Proteomes" id="UP001054801">
    <property type="component" value="Chromosome"/>
</dbReference>
<sequence>MQWEFTPEQVVKAEVDYTLENFRHDLRQEVEQNLPGTDDGAIDRVFRLLYDLCYWLATGKDYQEFEDSIDSPSTKMFLQSAKVHQQANVEMLGAILQRSIMDGVEAGMSVDDAVAHAASRHQQQTAVH</sequence>
<reference evidence="1" key="1">
    <citation type="journal article" date="2022" name="Microorganisms">
        <title>Two New Species of Filamentous Sulfur Bacteria of the Genus Thiothrix, Thiothrix winogradskyi sp. nov. and 'Candidatus Thiothrix sulfatifontis' sp. nov.</title>
        <authorList>
            <person name="Ravin N.V."/>
            <person name="Rossetti S."/>
            <person name="Beletsky A.V."/>
            <person name="Kadnikov V.V."/>
            <person name="Rudenko T.S."/>
            <person name="Smolyakov D.D."/>
            <person name="Moskvitina M.I."/>
            <person name="Gureeva M.V."/>
            <person name="Mardanov A.V."/>
            <person name="Grabovich M.Y."/>
        </authorList>
    </citation>
    <scope>NUCLEOTIDE SEQUENCE</scope>
    <source>
        <strain evidence="1">CT3</strain>
    </source>
</reference>
<name>A0ABY3T4H4_9GAMM</name>
<protein>
    <submittedName>
        <fullName evidence="1">Uncharacterized protein</fullName>
    </submittedName>
</protein>
<keyword evidence="2" id="KW-1185">Reference proteome</keyword>
<gene>
    <name evidence="1" type="ORF">L2Y54_09890</name>
</gene>
<dbReference type="RefSeq" id="WP_236501705.1">
    <property type="nucleotide sequence ID" value="NZ_CP091244.1"/>
</dbReference>
<accession>A0ABY3T4H4</accession>